<dbReference type="CDD" id="cd16378">
    <property type="entry name" value="CcmH_N"/>
    <property type="match status" value="1"/>
</dbReference>
<feature type="domain" description="CcmH/CycL/Ccl2/NrfF N-terminal" evidence="8">
    <location>
        <begin position="11"/>
        <end position="147"/>
    </location>
</feature>
<feature type="chain" id="PRO_5011019568" description="Cytochrome c-type biogenesis protein" evidence="7">
    <location>
        <begin position="23"/>
        <end position="158"/>
    </location>
</feature>
<organism evidence="9 10">
    <name type="scientific">Pseudoalteromonas luteoviolacea</name>
    <dbReference type="NCBI Taxonomy" id="43657"/>
    <lineage>
        <taxon>Bacteria</taxon>
        <taxon>Pseudomonadati</taxon>
        <taxon>Pseudomonadota</taxon>
        <taxon>Gammaproteobacteria</taxon>
        <taxon>Alteromonadales</taxon>
        <taxon>Pseudoalteromonadaceae</taxon>
        <taxon>Pseudoalteromonas</taxon>
    </lineage>
</organism>
<keyword evidence="6 7" id="KW-0408">Iron</keyword>
<reference evidence="9 10" key="1">
    <citation type="submission" date="2014-12" db="EMBL/GenBank/DDBJ databases">
        <title>Draft Genome Sequence of Pseudoalteromonas luteoviolacea HI1.</title>
        <authorList>
            <person name="Asahina A.Y."/>
            <person name="Hadfield M.G."/>
        </authorList>
    </citation>
    <scope>NUCLEOTIDE SEQUENCE [LARGE SCALE GENOMIC DNA]</scope>
    <source>
        <strain evidence="9 10">HI1</strain>
    </source>
</reference>
<feature type="transmembrane region" description="Helical" evidence="7">
    <location>
        <begin position="106"/>
        <end position="125"/>
    </location>
</feature>
<dbReference type="InterPro" id="IPR038297">
    <property type="entry name" value="CcmH/CycL/NrfF/Ccl2_sf"/>
</dbReference>
<dbReference type="Proteomes" id="UP000031327">
    <property type="component" value="Unassembled WGS sequence"/>
</dbReference>
<evidence type="ECO:0000256" key="5">
    <source>
        <dbReference type="ARBA" id="ARBA00022748"/>
    </source>
</evidence>
<keyword evidence="7" id="KW-0812">Transmembrane</keyword>
<keyword evidence="3 7" id="KW-0479">Metal-binding</keyword>
<dbReference type="InterPro" id="IPR051263">
    <property type="entry name" value="C-type_cytochrome_biogenesis"/>
</dbReference>
<protein>
    <recommendedName>
        <fullName evidence="7">Cytochrome c-type biogenesis protein</fullName>
    </recommendedName>
</protein>
<evidence type="ECO:0000256" key="4">
    <source>
        <dbReference type="ARBA" id="ARBA00022729"/>
    </source>
</evidence>
<comment type="similarity">
    <text evidence="1 7">Belongs to the CcmH/CycL/Ccl2/NrfF family.</text>
</comment>
<proteinExistence type="inferred from homology"/>
<keyword evidence="7" id="KW-1133">Transmembrane helix</keyword>
<comment type="function">
    <text evidence="7">Possible subunit of a heme lyase.</text>
</comment>
<evidence type="ECO:0000256" key="7">
    <source>
        <dbReference type="RuleBase" id="RU364112"/>
    </source>
</evidence>
<dbReference type="Gene3D" id="1.10.8.640">
    <property type="entry name" value="Cytochrome C biogenesis protein"/>
    <property type="match status" value="1"/>
</dbReference>
<keyword evidence="2 7" id="KW-0349">Heme</keyword>
<dbReference type="FunFam" id="1.10.8.640:FF:000001">
    <property type="entry name" value="Cytochrome c-type biogenesis protein"/>
    <property type="match status" value="1"/>
</dbReference>
<feature type="signal peptide" evidence="7">
    <location>
        <begin position="1"/>
        <end position="22"/>
    </location>
</feature>
<dbReference type="Pfam" id="PF03918">
    <property type="entry name" value="CcmH"/>
    <property type="match status" value="1"/>
</dbReference>
<comment type="caution">
    <text evidence="9">The sequence shown here is derived from an EMBL/GenBank/DDBJ whole genome shotgun (WGS) entry which is preliminary data.</text>
</comment>
<dbReference type="GO" id="GO:0017004">
    <property type="term" value="P:cytochrome complex assembly"/>
    <property type="evidence" value="ECO:0007669"/>
    <property type="project" value="UniProtKB-KW"/>
</dbReference>
<evidence type="ECO:0000256" key="6">
    <source>
        <dbReference type="ARBA" id="ARBA00023004"/>
    </source>
</evidence>
<dbReference type="AlphaFoldDB" id="A0A0C1MKT9"/>
<evidence type="ECO:0000256" key="3">
    <source>
        <dbReference type="ARBA" id="ARBA00022723"/>
    </source>
</evidence>
<evidence type="ECO:0000256" key="2">
    <source>
        <dbReference type="ARBA" id="ARBA00022617"/>
    </source>
</evidence>
<evidence type="ECO:0000313" key="10">
    <source>
        <dbReference type="Proteomes" id="UP000031327"/>
    </source>
</evidence>
<dbReference type="EMBL" id="JWIC01000005">
    <property type="protein sequence ID" value="KID57659.1"/>
    <property type="molecule type" value="Genomic_DNA"/>
</dbReference>
<keyword evidence="7" id="KW-0472">Membrane</keyword>
<dbReference type="OrthoDB" id="9804975at2"/>
<dbReference type="InterPro" id="IPR005616">
    <property type="entry name" value="CcmH/CycL/Ccl2/NrfF_N"/>
</dbReference>
<gene>
    <name evidence="9" type="ORF">JF50_10860</name>
</gene>
<name>A0A0C1MKT9_9GAMM</name>
<evidence type="ECO:0000259" key="8">
    <source>
        <dbReference type="Pfam" id="PF03918"/>
    </source>
</evidence>
<dbReference type="PANTHER" id="PTHR47870:SF1">
    <property type="entry name" value="CYTOCHROME C-TYPE BIOGENESIS PROTEIN CCMH"/>
    <property type="match status" value="1"/>
</dbReference>
<evidence type="ECO:0000313" key="9">
    <source>
        <dbReference type="EMBL" id="KID57659.1"/>
    </source>
</evidence>
<keyword evidence="5" id="KW-0201">Cytochrome c-type biogenesis</keyword>
<evidence type="ECO:0000256" key="1">
    <source>
        <dbReference type="ARBA" id="ARBA00010342"/>
    </source>
</evidence>
<dbReference type="GO" id="GO:0046872">
    <property type="term" value="F:metal ion binding"/>
    <property type="evidence" value="ECO:0007669"/>
    <property type="project" value="UniProtKB-KW"/>
</dbReference>
<keyword evidence="4 7" id="KW-0732">Signal</keyword>
<sequence length="158" mass="18266">MKIRVVFLLVMVLLLSAAVVNAAEDKYEFKNAEQAQTFKELTLELRCPKCQNQNIADSDAVVAKDLRDKVLTLVHEGNSKQEVIDYMIDRYGYFVHYQPPVTPATIILWVLPVIIVVLGFGFIVFRQKKAAKKQSWSAEDDKRLEQLIAQYQRKERHQ</sequence>
<dbReference type="PANTHER" id="PTHR47870">
    <property type="entry name" value="CYTOCHROME C-TYPE BIOGENESIS PROTEIN CCMH"/>
    <property type="match status" value="1"/>
</dbReference>
<accession>A0A0C1MKT9</accession>
<dbReference type="GO" id="GO:0005886">
    <property type="term" value="C:plasma membrane"/>
    <property type="evidence" value="ECO:0007669"/>
    <property type="project" value="TreeGrafter"/>
</dbReference>